<protein>
    <submittedName>
        <fullName evidence="1">Uncharacterized protein</fullName>
    </submittedName>
</protein>
<keyword evidence="2" id="KW-1185">Reference proteome</keyword>
<comment type="caution">
    <text evidence="1">The sequence shown here is derived from an EMBL/GenBank/DDBJ whole genome shotgun (WGS) entry which is preliminary data.</text>
</comment>
<dbReference type="Proteomes" id="UP001214638">
    <property type="component" value="Unassembled WGS sequence"/>
</dbReference>
<evidence type="ECO:0000313" key="1">
    <source>
        <dbReference type="EMBL" id="KAK2196749.1"/>
    </source>
</evidence>
<dbReference type="KEGG" id="bdw:94336296"/>
<dbReference type="RefSeq" id="XP_067803591.1">
    <property type="nucleotide sequence ID" value="XM_067947027.1"/>
</dbReference>
<name>A0AAD9UPD0_9APIC</name>
<evidence type="ECO:0000313" key="2">
    <source>
        <dbReference type="Proteomes" id="UP001214638"/>
    </source>
</evidence>
<dbReference type="EMBL" id="JALLKP010000002">
    <property type="protein sequence ID" value="KAK2196749.1"/>
    <property type="molecule type" value="Genomic_DNA"/>
</dbReference>
<organism evidence="1 2">
    <name type="scientific">Babesia duncani</name>
    <dbReference type="NCBI Taxonomy" id="323732"/>
    <lineage>
        <taxon>Eukaryota</taxon>
        <taxon>Sar</taxon>
        <taxon>Alveolata</taxon>
        <taxon>Apicomplexa</taxon>
        <taxon>Aconoidasida</taxon>
        <taxon>Piroplasmida</taxon>
        <taxon>Babesiidae</taxon>
        <taxon>Babesia</taxon>
    </lineage>
</organism>
<dbReference type="AlphaFoldDB" id="A0AAD9UPD0"/>
<dbReference type="GeneID" id="94336296"/>
<proteinExistence type="predicted"/>
<accession>A0AAD9UPD0</accession>
<reference evidence="1" key="1">
    <citation type="journal article" date="2023" name="Nat. Microbiol.">
        <title>Babesia duncani multi-omics identifies virulence factors and drug targets.</title>
        <authorList>
            <person name="Singh P."/>
            <person name="Lonardi S."/>
            <person name="Liang Q."/>
            <person name="Vydyam P."/>
            <person name="Khabirova E."/>
            <person name="Fang T."/>
            <person name="Gihaz S."/>
            <person name="Thekkiniath J."/>
            <person name="Munshi M."/>
            <person name="Abel S."/>
            <person name="Ciampossin L."/>
            <person name="Batugedara G."/>
            <person name="Gupta M."/>
            <person name="Lu X.M."/>
            <person name="Lenz T."/>
            <person name="Chakravarty S."/>
            <person name="Cornillot E."/>
            <person name="Hu Y."/>
            <person name="Ma W."/>
            <person name="Gonzalez L.M."/>
            <person name="Sanchez S."/>
            <person name="Estrada K."/>
            <person name="Sanchez-Flores A."/>
            <person name="Montero E."/>
            <person name="Harb O.S."/>
            <person name="Le Roch K.G."/>
            <person name="Mamoun C.B."/>
        </authorList>
    </citation>
    <scope>NUCLEOTIDE SEQUENCE</scope>
    <source>
        <strain evidence="1">WA1</strain>
    </source>
</reference>
<sequence>MENSNGLERSESINDAINPAEIEHMIDNLNYNTLVLFEHNQQLHDALQNDSYIIDNVGSRLGITRSCEHGAKLSVIIKAKALRLNETSVSQILDALVNVYRSRFKSTDSHALDFVALSQSFSSKVLAFSSLGYNNVSIAGIASLQTNSQKRKRVTSQSYVASVPSRELAIMQEYDQYQDINHDWEHLRSRLYSETSNGPIDFWSFVLDKDPIDGFNRTTLTLYAITHLTLKGEAEYFLDKEQNVKISVSLHQTQTFTDTPKH</sequence>
<gene>
    <name evidence="1" type="ORF">BdWA1_001998</name>
</gene>